<keyword evidence="2" id="KW-1185">Reference proteome</keyword>
<accession>A0A073I0H0</accession>
<evidence type="ECO:0000313" key="1">
    <source>
        <dbReference type="EMBL" id="KEJ82961.1"/>
    </source>
</evidence>
<sequence>MLHPHENLFQQAPKPFNKGFQATIKLKLVFESVQQLKQKCYYYLNKSVQDMHKDIREQIERDEFIEASCAIEIRKAELIKEELQDCILAKNSVLNDRLNELTQAKLRGESDVLPKLEEIIRKMKEFQVIYDYLK</sequence>
<evidence type="ECO:0000313" key="2">
    <source>
        <dbReference type="Proteomes" id="UP000053232"/>
    </source>
</evidence>
<reference evidence="2" key="1">
    <citation type="journal article" date="2014" name="Cell">
        <title>The Architecture of a Scrambled Genome Reveals Massive Levels of Genomic Rearrangement during Development.</title>
        <authorList>
            <person name="Chen X."/>
            <person name="Bracht J.R."/>
            <person name="Goldman A.D."/>
            <person name="Dolzhenko E."/>
            <person name="Clay D.M."/>
            <person name="Swart E.C."/>
            <person name="Perlman D.H."/>
            <person name="Doak T.G."/>
            <person name="Stuart A."/>
            <person name="Amemiya C.T."/>
            <person name="Sebra R.P."/>
            <person name="Landweber L.F."/>
        </authorList>
    </citation>
    <scope>NUCLEOTIDE SEQUENCE [LARGE SCALE GENOMIC DNA]</scope>
    <source>
        <strain evidence="2">JRB310</strain>
    </source>
</reference>
<comment type="caution">
    <text evidence="1">The sequence shown here is derived from an EMBL/GenBank/DDBJ whole genome shotgun (WGS) entry which is preliminary data.</text>
</comment>
<protein>
    <submittedName>
        <fullName evidence="1">Uncharacterized protein</fullName>
    </submittedName>
</protein>
<dbReference type="Proteomes" id="UP000053232">
    <property type="component" value="Unassembled WGS sequence"/>
</dbReference>
<dbReference type="AlphaFoldDB" id="A0A073I0H0"/>
<name>A0A073I0H0_9SPIT</name>
<organism evidence="1 2">
    <name type="scientific">Oxytricha trifallax</name>
    <dbReference type="NCBI Taxonomy" id="1172189"/>
    <lineage>
        <taxon>Eukaryota</taxon>
        <taxon>Sar</taxon>
        <taxon>Alveolata</taxon>
        <taxon>Ciliophora</taxon>
        <taxon>Intramacronucleata</taxon>
        <taxon>Spirotrichea</taxon>
        <taxon>Stichotrichia</taxon>
        <taxon>Sporadotrichida</taxon>
        <taxon>Oxytrichidae</taxon>
        <taxon>Oxytrichinae</taxon>
        <taxon>Oxytricha</taxon>
    </lineage>
</organism>
<dbReference type="EMBL" id="ARYC01001642">
    <property type="protein sequence ID" value="KEJ82961.1"/>
    <property type="molecule type" value="Genomic_DNA"/>
</dbReference>
<proteinExistence type="predicted"/>
<gene>
    <name evidence="1" type="ORF">OXYTRIMIC_086</name>
</gene>